<dbReference type="PROSITE" id="PS50865">
    <property type="entry name" value="ZF_MYND_2"/>
    <property type="match status" value="1"/>
</dbReference>
<organism evidence="20 21">
    <name type="scientific">Gonium pectorale</name>
    <name type="common">Green alga</name>
    <dbReference type="NCBI Taxonomy" id="33097"/>
    <lineage>
        <taxon>Eukaryota</taxon>
        <taxon>Viridiplantae</taxon>
        <taxon>Chlorophyta</taxon>
        <taxon>core chlorophytes</taxon>
        <taxon>Chlorophyceae</taxon>
        <taxon>CS clade</taxon>
        <taxon>Chlamydomonadales</taxon>
        <taxon>Volvocaceae</taxon>
        <taxon>Gonium</taxon>
    </lineage>
</organism>
<evidence type="ECO:0000256" key="12">
    <source>
        <dbReference type="ARBA" id="ARBA00022989"/>
    </source>
</evidence>
<keyword evidence="7" id="KW-0479">Metal-binding</keyword>
<evidence type="ECO:0000256" key="16">
    <source>
        <dbReference type="ARBA" id="ARBA00048889"/>
    </source>
</evidence>
<dbReference type="AlphaFoldDB" id="A0A150GVY0"/>
<keyword evidence="9" id="KW-0418">Kinase</keyword>
<reference evidence="21" key="1">
    <citation type="journal article" date="2016" name="Nat. Commun.">
        <title>The Gonium pectorale genome demonstrates co-option of cell cycle regulation during the evolution of multicellularity.</title>
        <authorList>
            <person name="Hanschen E.R."/>
            <person name="Marriage T.N."/>
            <person name="Ferris P.J."/>
            <person name="Hamaji T."/>
            <person name="Toyoda A."/>
            <person name="Fujiyama A."/>
            <person name="Neme R."/>
            <person name="Noguchi H."/>
            <person name="Minakuchi Y."/>
            <person name="Suzuki M."/>
            <person name="Kawai-Toyooka H."/>
            <person name="Smith D.R."/>
            <person name="Sparks H."/>
            <person name="Anderson J."/>
            <person name="Bakaric R."/>
            <person name="Luria V."/>
            <person name="Karger A."/>
            <person name="Kirschner M.W."/>
            <person name="Durand P.M."/>
            <person name="Michod R.E."/>
            <person name="Nozaki H."/>
            <person name="Olson B.J."/>
        </authorList>
    </citation>
    <scope>NUCLEOTIDE SEQUENCE [LARGE SCALE GENOMIC DNA]</scope>
    <source>
        <strain evidence="21">NIES-2863</strain>
    </source>
</reference>
<evidence type="ECO:0000256" key="15">
    <source>
        <dbReference type="ARBA" id="ARBA00039024"/>
    </source>
</evidence>
<protein>
    <recommendedName>
        <fullName evidence="15">phytol kinase</fullName>
        <ecNumber evidence="15">2.7.1.182</ecNumber>
    </recommendedName>
</protein>
<keyword evidence="8 17" id="KW-0863">Zinc-finger</keyword>
<evidence type="ECO:0000256" key="6">
    <source>
        <dbReference type="ARBA" id="ARBA00022692"/>
    </source>
</evidence>
<comment type="subcellular location">
    <subcellularLocation>
        <location evidence="1">Plastid</location>
        <location evidence="1">Chloroplast membrane</location>
        <topology evidence="1">Multi-pass membrane protein</topology>
    </subcellularLocation>
</comment>
<name>A0A150GVY0_GONPE</name>
<keyword evidence="4" id="KW-0934">Plastid</keyword>
<dbReference type="GO" id="GO:0010276">
    <property type="term" value="F:phytol kinase activity"/>
    <property type="evidence" value="ECO:0007669"/>
    <property type="project" value="UniProtKB-EC"/>
</dbReference>
<evidence type="ECO:0000256" key="11">
    <source>
        <dbReference type="ARBA" id="ARBA00022946"/>
    </source>
</evidence>
<feature type="compositionally biased region" description="Gly residues" evidence="18">
    <location>
        <begin position="353"/>
        <end position="374"/>
    </location>
</feature>
<feature type="region of interest" description="Disordered" evidence="18">
    <location>
        <begin position="351"/>
        <end position="382"/>
    </location>
</feature>
<dbReference type="EC" id="2.7.1.182" evidence="15"/>
<dbReference type="InterPro" id="IPR002893">
    <property type="entry name" value="Znf_MYND"/>
</dbReference>
<keyword evidence="13" id="KW-0472">Membrane</keyword>
<dbReference type="OrthoDB" id="552473at2759"/>
<evidence type="ECO:0000256" key="18">
    <source>
        <dbReference type="SAM" id="MobiDB-lite"/>
    </source>
</evidence>
<evidence type="ECO:0000256" key="8">
    <source>
        <dbReference type="ARBA" id="ARBA00022771"/>
    </source>
</evidence>
<evidence type="ECO:0000256" key="5">
    <source>
        <dbReference type="ARBA" id="ARBA00022679"/>
    </source>
</evidence>
<keyword evidence="11" id="KW-0809">Transit peptide</keyword>
<evidence type="ECO:0000313" key="20">
    <source>
        <dbReference type="EMBL" id="KXZ54036.1"/>
    </source>
</evidence>
<dbReference type="SUPFAM" id="SSF144232">
    <property type="entry name" value="HIT/MYND zinc finger-like"/>
    <property type="match status" value="1"/>
</dbReference>
<comment type="similarity">
    <text evidence="2">Belongs to the polyprenol kinase family.</text>
</comment>
<evidence type="ECO:0000259" key="19">
    <source>
        <dbReference type="PROSITE" id="PS50865"/>
    </source>
</evidence>
<comment type="caution">
    <text evidence="20">The sequence shown here is derived from an EMBL/GenBank/DDBJ whole genome shotgun (WGS) entry which is preliminary data.</text>
</comment>
<feature type="domain" description="MYND-type" evidence="19">
    <location>
        <begin position="908"/>
        <end position="953"/>
    </location>
</feature>
<evidence type="ECO:0000256" key="14">
    <source>
        <dbReference type="ARBA" id="ARBA00024015"/>
    </source>
</evidence>
<evidence type="ECO:0000256" key="10">
    <source>
        <dbReference type="ARBA" id="ARBA00022833"/>
    </source>
</evidence>
<dbReference type="InterPro" id="IPR039606">
    <property type="entry name" value="Phytol/farnesol_kinase"/>
</dbReference>
<keyword evidence="6" id="KW-0812">Transmembrane</keyword>
<feature type="region of interest" description="Disordered" evidence="18">
    <location>
        <begin position="660"/>
        <end position="692"/>
    </location>
</feature>
<proteinExistence type="inferred from homology"/>
<evidence type="ECO:0000256" key="3">
    <source>
        <dbReference type="ARBA" id="ARBA00022528"/>
    </source>
</evidence>
<keyword evidence="12" id="KW-1133">Transmembrane helix</keyword>
<evidence type="ECO:0000256" key="7">
    <source>
        <dbReference type="ARBA" id="ARBA00022723"/>
    </source>
</evidence>
<dbReference type="GO" id="GO:0009507">
    <property type="term" value="C:chloroplast"/>
    <property type="evidence" value="ECO:0007669"/>
    <property type="project" value="UniProtKB-SubCell"/>
</dbReference>
<dbReference type="Pfam" id="PF01753">
    <property type="entry name" value="zf-MYND"/>
    <property type="match status" value="1"/>
</dbReference>
<keyword evidence="3" id="KW-0150">Chloroplast</keyword>
<dbReference type="GO" id="GO:0016020">
    <property type="term" value="C:membrane"/>
    <property type="evidence" value="ECO:0007669"/>
    <property type="project" value="UniProtKB-SubCell"/>
</dbReference>
<gene>
    <name evidence="20" type="ORF">GPECTOR_5g145</name>
</gene>
<comment type="catalytic activity">
    <reaction evidence="16">
        <text>phytol + CTP = phytyl phosphate + CDP + H(+)</text>
        <dbReference type="Rhea" id="RHEA:38055"/>
        <dbReference type="ChEBI" id="CHEBI:15378"/>
        <dbReference type="ChEBI" id="CHEBI:17327"/>
        <dbReference type="ChEBI" id="CHEBI:37563"/>
        <dbReference type="ChEBI" id="CHEBI:58069"/>
        <dbReference type="ChEBI" id="CHEBI:75483"/>
        <dbReference type="EC" id="2.7.1.182"/>
    </reaction>
</comment>
<dbReference type="Proteomes" id="UP000075714">
    <property type="component" value="Unassembled WGS sequence"/>
</dbReference>
<evidence type="ECO:0000256" key="1">
    <source>
        <dbReference type="ARBA" id="ARBA00004508"/>
    </source>
</evidence>
<dbReference type="GO" id="GO:0008270">
    <property type="term" value="F:zinc ion binding"/>
    <property type="evidence" value="ECO:0007669"/>
    <property type="project" value="UniProtKB-KW"/>
</dbReference>
<dbReference type="PANTHER" id="PTHR32523">
    <property type="entry name" value="PHYTOL KINASE 1, CHLOROPLASTIC"/>
    <property type="match status" value="1"/>
</dbReference>
<keyword evidence="21" id="KW-1185">Reference proteome</keyword>
<dbReference type="EMBL" id="LSYV01000006">
    <property type="protein sequence ID" value="KXZ54036.1"/>
    <property type="molecule type" value="Genomic_DNA"/>
</dbReference>
<evidence type="ECO:0000256" key="17">
    <source>
        <dbReference type="PROSITE-ProRule" id="PRU00134"/>
    </source>
</evidence>
<evidence type="ECO:0000256" key="2">
    <source>
        <dbReference type="ARBA" id="ARBA00010794"/>
    </source>
</evidence>
<dbReference type="PANTHER" id="PTHR32523:SF8">
    <property type="entry name" value="DOLICHOL KINASE"/>
    <property type="match status" value="1"/>
</dbReference>
<keyword evidence="10" id="KW-0862">Zinc</keyword>
<evidence type="ECO:0000313" key="21">
    <source>
        <dbReference type="Proteomes" id="UP000075714"/>
    </source>
</evidence>
<accession>A0A150GVY0</accession>
<keyword evidence="5" id="KW-0808">Transferase</keyword>
<dbReference type="Gene3D" id="6.10.140.2220">
    <property type="match status" value="1"/>
</dbReference>
<sequence length="963" mass="98361">MLAHANGRNALLGLLAMSLRLRQHELNGDGSDQRLRCEIATFAASIFAYMPAPTCAPGHPARSSPLALIRGQVLHAAGWQLAELTELLQPSAAAAAAGEGAAPDAPAAPAAPAALQAALPQPVVEYAGALLSLVYTTVHKASGCIIKLGGLEATRLWEELVAALEGSRVLEHAGRALLLFRLHAVAVQVGLRSLEAAACQANYAHLGLSAVSDLCPEPAGRAGMVPPHEPDVAQQQQRQQQQPIARRLRAVASGLCAQHTAACLGLAVLCDADGGPAHGLPPELLAAMPRDAGDPTPGCSVSRAATSQLMGMMGMLQMGTAARPGRRAAAALLRRLGWLAVASARELTARAAGGAGGGGDGGRAGGGGGGGGEGVPPALRSPPRRLVLESDIGLIAVQSINDAWRAVRLGPAGSVADPAEVAEAVGWWRLAAAVATEALPYMSNAVHTGSLGVVLSCADWSAEVFRGTLALPPQPPPMLAAALDGGLLPCLERLMRRAGRNPQGPDAAVLRSLCYKAGSRMGFWAYCAPLLAYGDARRAAALLATLCKLLRSADPWVLSTDWTPDDNSHQCFYGMIMSALHVAHEMGPPGAAPVNGPPSPPSPPSQQLVRLLSFAACQLLPEVSRMQSLLFRSALVSHPVGLLLVTQWIPFLASRCVDELRSSSPSPSPSPGGQGDLGGAQAADASAAPVDRDGGGAGWRALLLEEMGAVPLLDAALQLVPSLAQRIPYQEYGLHFLRQLVVSCSMVAWIVTGESPVPATATAGAASSQLEPDGAALAAAGGRMMRQAEAEAAQGAVSSGALGGGAASALAGAASSTSARSGSAASAVGGAAAPSPLPWRPELLREVAAQLRLSGEHGLAAHGDDVAQFLERGCQGPGPGEQLPHWPLASALLTPDEARRLLPSRCANPVCANLEGDSEADLTLKACAGCGAVGYCCRPCQTAHWRAGHKEACGGKRGKEAAA</sequence>
<comment type="pathway">
    <text evidence="14">Cofactor biosynthesis; tocopherol biosynthesis.</text>
</comment>
<evidence type="ECO:0000256" key="13">
    <source>
        <dbReference type="ARBA" id="ARBA00023136"/>
    </source>
</evidence>
<evidence type="ECO:0000256" key="9">
    <source>
        <dbReference type="ARBA" id="ARBA00022777"/>
    </source>
</evidence>
<feature type="compositionally biased region" description="Low complexity" evidence="18">
    <location>
        <begin position="679"/>
        <end position="689"/>
    </location>
</feature>
<evidence type="ECO:0000256" key="4">
    <source>
        <dbReference type="ARBA" id="ARBA00022640"/>
    </source>
</evidence>